<name>A0A6C0HSK1_9ZZZZ</name>
<evidence type="ECO:0000313" key="1">
    <source>
        <dbReference type="EMBL" id="QHT83360.1"/>
    </source>
</evidence>
<reference evidence="1" key="1">
    <citation type="journal article" date="2020" name="Nature">
        <title>Giant virus diversity and host interactions through global metagenomics.</title>
        <authorList>
            <person name="Schulz F."/>
            <person name="Roux S."/>
            <person name="Paez-Espino D."/>
            <person name="Jungbluth S."/>
            <person name="Walsh D.A."/>
            <person name="Denef V.J."/>
            <person name="McMahon K.D."/>
            <person name="Konstantinidis K.T."/>
            <person name="Eloe-Fadrosh E.A."/>
            <person name="Kyrpides N.C."/>
            <person name="Woyke T."/>
        </authorList>
    </citation>
    <scope>NUCLEOTIDE SEQUENCE</scope>
    <source>
        <strain evidence="1">GVMAG-M-3300023184-167</strain>
    </source>
</reference>
<proteinExistence type="predicted"/>
<sequence length="148" mass="17627">MLTSTRFTDKTYREREAFMRRNNIECIYGSPMRINKTLLINQLLFVVEMNNDTNQIMGIGLIRNIICDHQDIYEDPNYNRYIYLGKYRLVRQEIEDYDKKIVEVLELILFKGRGNAKRLSGITLMNKTEIIVTLTEQIRVMFKTIYGK</sequence>
<dbReference type="AlphaFoldDB" id="A0A6C0HSK1"/>
<dbReference type="EMBL" id="MN740008">
    <property type="protein sequence ID" value="QHT83360.1"/>
    <property type="molecule type" value="Genomic_DNA"/>
</dbReference>
<protein>
    <submittedName>
        <fullName evidence="1">Uncharacterized protein</fullName>
    </submittedName>
</protein>
<organism evidence="1">
    <name type="scientific">viral metagenome</name>
    <dbReference type="NCBI Taxonomy" id="1070528"/>
    <lineage>
        <taxon>unclassified sequences</taxon>
        <taxon>metagenomes</taxon>
        <taxon>organismal metagenomes</taxon>
    </lineage>
</organism>
<accession>A0A6C0HSK1</accession>